<dbReference type="Pfam" id="PF05368">
    <property type="entry name" value="NmrA"/>
    <property type="match status" value="1"/>
</dbReference>
<evidence type="ECO:0000313" key="4">
    <source>
        <dbReference type="EMBL" id="KZT55912.1"/>
    </source>
</evidence>
<dbReference type="PANTHER" id="PTHR47706:SF11">
    <property type="entry name" value="ISOFLAVONE REDUCTASE FAMILY PROTEIN (AFU_ORTHOLOGUE AFUA_1G12510)"/>
    <property type="match status" value="1"/>
</dbReference>
<reference evidence="4 5" key="1">
    <citation type="journal article" date="2016" name="Mol. Biol. Evol.">
        <title>Comparative Genomics of Early-Diverging Mushroom-Forming Fungi Provides Insights into the Origins of Lignocellulose Decay Capabilities.</title>
        <authorList>
            <person name="Nagy L.G."/>
            <person name="Riley R."/>
            <person name="Tritt A."/>
            <person name="Adam C."/>
            <person name="Daum C."/>
            <person name="Floudas D."/>
            <person name="Sun H."/>
            <person name="Yadav J.S."/>
            <person name="Pangilinan J."/>
            <person name="Larsson K.H."/>
            <person name="Matsuura K."/>
            <person name="Barry K."/>
            <person name="Labutti K."/>
            <person name="Kuo R."/>
            <person name="Ohm R.A."/>
            <person name="Bhattacharya S.S."/>
            <person name="Shirouzu T."/>
            <person name="Yoshinaga Y."/>
            <person name="Martin F.M."/>
            <person name="Grigoriev I.V."/>
            <person name="Hibbett D.S."/>
        </authorList>
    </citation>
    <scope>NUCLEOTIDE SEQUENCE [LARGE SCALE GENOMIC DNA]</scope>
    <source>
        <strain evidence="4 5">HHB12733</strain>
    </source>
</reference>
<gene>
    <name evidence="4" type="ORF">CALCODRAFT_509773</name>
</gene>
<evidence type="ECO:0000313" key="5">
    <source>
        <dbReference type="Proteomes" id="UP000076842"/>
    </source>
</evidence>
<dbReference type="InterPro" id="IPR036291">
    <property type="entry name" value="NAD(P)-bd_dom_sf"/>
</dbReference>
<dbReference type="SUPFAM" id="SSF51735">
    <property type="entry name" value="NAD(P)-binding Rossmann-fold domains"/>
    <property type="match status" value="1"/>
</dbReference>
<dbReference type="InterPro" id="IPR045312">
    <property type="entry name" value="PCBER-like"/>
</dbReference>
<organism evidence="4 5">
    <name type="scientific">Calocera cornea HHB12733</name>
    <dbReference type="NCBI Taxonomy" id="1353952"/>
    <lineage>
        <taxon>Eukaryota</taxon>
        <taxon>Fungi</taxon>
        <taxon>Dikarya</taxon>
        <taxon>Basidiomycota</taxon>
        <taxon>Agaricomycotina</taxon>
        <taxon>Dacrymycetes</taxon>
        <taxon>Dacrymycetales</taxon>
        <taxon>Dacrymycetaceae</taxon>
        <taxon>Calocera</taxon>
    </lineage>
</organism>
<dbReference type="InterPro" id="IPR008030">
    <property type="entry name" value="NmrA-like"/>
</dbReference>
<sequence length="288" mass="31105">MSVYKNFAVAGAGTIGRPILEEFLKAKAAGKVDRVVILTRSATGTEDLVAKGAESIVVDYTSPSSLQSALKGIDVVISTLGGFALSAQEPLGDAAKAAGVKLFVPSEFGGDTSSRTDGFYGIKAAQRARLTEIGLPWAFFATGPFADWIWYQPVLGLEIPTGKVEVLGTGNGLVTLTSRKDIARYVVHVLTTLPPSKFANRAIRVEGQRISVNGVLEDYQKRTGKKLDITYVPLEVVRERAKDPNDFRSWLGLVLEEDGTVGKEEEVNVDWPEFNPESVVDAILSYKP</sequence>
<dbReference type="Gene3D" id="3.40.50.720">
    <property type="entry name" value="NAD(P)-binding Rossmann-like Domain"/>
    <property type="match status" value="1"/>
</dbReference>
<dbReference type="CDD" id="cd05259">
    <property type="entry name" value="PCBER_SDR_a"/>
    <property type="match status" value="1"/>
</dbReference>
<keyword evidence="1" id="KW-0521">NADP</keyword>
<dbReference type="AlphaFoldDB" id="A0A165F060"/>
<dbReference type="OrthoDB" id="9974981at2759"/>
<proteinExistence type="predicted"/>
<keyword evidence="2" id="KW-0560">Oxidoreductase</keyword>
<feature type="domain" description="NmrA-like" evidence="3">
    <location>
        <begin position="10"/>
        <end position="239"/>
    </location>
</feature>
<evidence type="ECO:0000259" key="3">
    <source>
        <dbReference type="Pfam" id="PF05368"/>
    </source>
</evidence>
<evidence type="ECO:0000256" key="1">
    <source>
        <dbReference type="ARBA" id="ARBA00022857"/>
    </source>
</evidence>
<protein>
    <submittedName>
        <fullName evidence="4">NAD(P)-binding protein</fullName>
    </submittedName>
</protein>
<dbReference type="STRING" id="1353952.A0A165F060"/>
<dbReference type="InterPro" id="IPR051609">
    <property type="entry name" value="NmrA/Isoflavone_reductase-like"/>
</dbReference>
<name>A0A165F060_9BASI</name>
<evidence type="ECO:0000256" key="2">
    <source>
        <dbReference type="ARBA" id="ARBA00023002"/>
    </source>
</evidence>
<dbReference type="Proteomes" id="UP000076842">
    <property type="component" value="Unassembled WGS sequence"/>
</dbReference>
<dbReference type="InParanoid" id="A0A165F060"/>
<dbReference type="PANTHER" id="PTHR47706">
    <property type="entry name" value="NMRA-LIKE FAMILY PROTEIN"/>
    <property type="match status" value="1"/>
</dbReference>
<keyword evidence="5" id="KW-1185">Reference proteome</keyword>
<dbReference type="EMBL" id="KV423986">
    <property type="protein sequence ID" value="KZT55912.1"/>
    <property type="molecule type" value="Genomic_DNA"/>
</dbReference>
<accession>A0A165F060</accession>
<dbReference type="Gene3D" id="3.90.25.10">
    <property type="entry name" value="UDP-galactose 4-epimerase, domain 1"/>
    <property type="match status" value="1"/>
</dbReference>
<dbReference type="GO" id="GO:0016491">
    <property type="term" value="F:oxidoreductase activity"/>
    <property type="evidence" value="ECO:0007669"/>
    <property type="project" value="UniProtKB-KW"/>
</dbReference>